<dbReference type="InterPro" id="IPR012902">
    <property type="entry name" value="N_methyl_site"/>
</dbReference>
<dbReference type="SUPFAM" id="SSF54523">
    <property type="entry name" value="Pili subunits"/>
    <property type="match status" value="1"/>
</dbReference>
<evidence type="ECO:0000256" key="1">
    <source>
        <dbReference type="SAM" id="Phobius"/>
    </source>
</evidence>
<feature type="transmembrane region" description="Helical" evidence="1">
    <location>
        <begin position="12"/>
        <end position="32"/>
    </location>
</feature>
<accession>A0A8A4TQ18</accession>
<dbReference type="RefSeq" id="WP_272932447.1">
    <property type="nucleotide sequence ID" value="NZ_CP071793.1"/>
</dbReference>
<sequence>MTKKGFSLVELMVVVAIIAILAAIALPMFSIYRQKSTVMKQIGACNNLKEPMMAWLDECGMDTPLTLDGATGRLHGTHCEAGIDVTIGSGLPVVRNSTYTLTKSQPDTKLARVVIGWAWTDGCNLCDGRWCMLCNEGTGACNVEVEITDPDGTELTSLNKHPDTACP</sequence>
<proteinExistence type="predicted"/>
<keyword evidence="3" id="KW-1185">Reference proteome</keyword>
<dbReference type="Gene3D" id="3.30.700.10">
    <property type="entry name" value="Glycoprotein, Type 4 Pilin"/>
    <property type="match status" value="1"/>
</dbReference>
<evidence type="ECO:0000313" key="2">
    <source>
        <dbReference type="EMBL" id="QTD51078.1"/>
    </source>
</evidence>
<reference evidence="2" key="1">
    <citation type="submission" date="2021-03" db="EMBL/GenBank/DDBJ databases">
        <title>Acanthopleuribacteraceae sp. M133.</title>
        <authorList>
            <person name="Wang G."/>
        </authorList>
    </citation>
    <scope>NUCLEOTIDE SEQUENCE</scope>
    <source>
        <strain evidence="2">M133</strain>
    </source>
</reference>
<organism evidence="2 3">
    <name type="scientific">Sulfidibacter corallicola</name>
    <dbReference type="NCBI Taxonomy" id="2818388"/>
    <lineage>
        <taxon>Bacteria</taxon>
        <taxon>Pseudomonadati</taxon>
        <taxon>Acidobacteriota</taxon>
        <taxon>Holophagae</taxon>
        <taxon>Acanthopleuribacterales</taxon>
        <taxon>Acanthopleuribacteraceae</taxon>
        <taxon>Sulfidibacter</taxon>
    </lineage>
</organism>
<name>A0A8A4TQ18_SULCO</name>
<keyword evidence="1" id="KW-0812">Transmembrane</keyword>
<dbReference type="Pfam" id="PF07963">
    <property type="entry name" value="N_methyl"/>
    <property type="match status" value="1"/>
</dbReference>
<keyword evidence="1" id="KW-0472">Membrane</keyword>
<gene>
    <name evidence="2" type="ORF">J3U87_01295</name>
</gene>
<dbReference type="KEGG" id="scor:J3U87_01295"/>
<dbReference type="AlphaFoldDB" id="A0A8A4TQ18"/>
<dbReference type="EMBL" id="CP071793">
    <property type="protein sequence ID" value="QTD51078.1"/>
    <property type="molecule type" value="Genomic_DNA"/>
</dbReference>
<dbReference type="NCBIfam" id="TIGR02532">
    <property type="entry name" value="IV_pilin_GFxxxE"/>
    <property type="match status" value="1"/>
</dbReference>
<evidence type="ECO:0000313" key="3">
    <source>
        <dbReference type="Proteomes" id="UP000663929"/>
    </source>
</evidence>
<dbReference type="Proteomes" id="UP000663929">
    <property type="component" value="Chromosome"/>
</dbReference>
<dbReference type="InterPro" id="IPR045584">
    <property type="entry name" value="Pilin-like"/>
</dbReference>
<protein>
    <submittedName>
        <fullName evidence="2">Prepilin-type N-terminal cleavage/methylation domain-containing protein</fullName>
    </submittedName>
</protein>
<dbReference type="PROSITE" id="PS00409">
    <property type="entry name" value="PROKAR_NTER_METHYL"/>
    <property type="match status" value="1"/>
</dbReference>
<keyword evidence="1" id="KW-1133">Transmembrane helix</keyword>